<keyword evidence="2" id="KW-1185">Reference proteome</keyword>
<dbReference type="Gramene" id="C.cajan_07870.t">
    <property type="protein sequence ID" value="C.cajan_07870.t.cds1"/>
    <property type="gene ID" value="C.cajan_07870"/>
</dbReference>
<gene>
    <name evidence="1" type="ORF">KK1_008101</name>
</gene>
<dbReference type="AlphaFoldDB" id="A0A151U7V1"/>
<sequence>MPFGLSNALSRVQSTMNDLLRPFLRKFVLMFFDDILVYSTPFTANLLHLRSILDLLLINQF</sequence>
<evidence type="ECO:0000313" key="2">
    <source>
        <dbReference type="Proteomes" id="UP000075243"/>
    </source>
</evidence>
<dbReference type="InterPro" id="IPR043128">
    <property type="entry name" value="Rev_trsase/Diguanyl_cyclase"/>
</dbReference>
<dbReference type="InterPro" id="IPR053134">
    <property type="entry name" value="RNA-dir_DNA_polymerase"/>
</dbReference>
<dbReference type="EMBL" id="CM003604">
    <property type="protein sequence ID" value="KYP75374.1"/>
    <property type="molecule type" value="Genomic_DNA"/>
</dbReference>
<dbReference type="Proteomes" id="UP000075243">
    <property type="component" value="Chromosome 2"/>
</dbReference>
<dbReference type="STRING" id="3821.A0A151U7V1"/>
<accession>A0A151U7V1</accession>
<proteinExistence type="predicted"/>
<name>A0A151U7V1_CAJCA</name>
<dbReference type="PANTHER" id="PTHR24559:SF450">
    <property type="entry name" value="RNA-DIRECTED DNA POLYMERASE HOMOLOG"/>
    <property type="match status" value="1"/>
</dbReference>
<dbReference type="PANTHER" id="PTHR24559">
    <property type="entry name" value="TRANSPOSON TY3-I GAG-POL POLYPROTEIN"/>
    <property type="match status" value="1"/>
</dbReference>
<organism evidence="1 2">
    <name type="scientific">Cajanus cajan</name>
    <name type="common">Pigeon pea</name>
    <name type="synonym">Cajanus indicus</name>
    <dbReference type="NCBI Taxonomy" id="3821"/>
    <lineage>
        <taxon>Eukaryota</taxon>
        <taxon>Viridiplantae</taxon>
        <taxon>Streptophyta</taxon>
        <taxon>Embryophyta</taxon>
        <taxon>Tracheophyta</taxon>
        <taxon>Spermatophyta</taxon>
        <taxon>Magnoliopsida</taxon>
        <taxon>eudicotyledons</taxon>
        <taxon>Gunneridae</taxon>
        <taxon>Pentapetalae</taxon>
        <taxon>rosids</taxon>
        <taxon>fabids</taxon>
        <taxon>Fabales</taxon>
        <taxon>Fabaceae</taxon>
        <taxon>Papilionoideae</taxon>
        <taxon>50 kb inversion clade</taxon>
        <taxon>NPAAA clade</taxon>
        <taxon>indigoferoid/millettioid clade</taxon>
        <taxon>Phaseoleae</taxon>
        <taxon>Cajanus</taxon>
    </lineage>
</organism>
<dbReference type="InterPro" id="IPR043502">
    <property type="entry name" value="DNA/RNA_pol_sf"/>
</dbReference>
<dbReference type="SUPFAM" id="SSF56672">
    <property type="entry name" value="DNA/RNA polymerases"/>
    <property type="match status" value="1"/>
</dbReference>
<protein>
    <submittedName>
        <fullName evidence="1">Retrovirus-related Pol polyprotein from transposon 17.6</fullName>
    </submittedName>
</protein>
<dbReference type="Gene3D" id="3.30.70.270">
    <property type="match status" value="1"/>
</dbReference>
<reference evidence="1 2" key="1">
    <citation type="journal article" date="2012" name="Nat. Biotechnol.">
        <title>Draft genome sequence of pigeonpea (Cajanus cajan), an orphan legume crop of resource-poor farmers.</title>
        <authorList>
            <person name="Varshney R.K."/>
            <person name="Chen W."/>
            <person name="Li Y."/>
            <person name="Bharti A.K."/>
            <person name="Saxena R.K."/>
            <person name="Schlueter J.A."/>
            <person name="Donoghue M.T."/>
            <person name="Azam S."/>
            <person name="Fan G."/>
            <person name="Whaley A.M."/>
            <person name="Farmer A.D."/>
            <person name="Sheridan J."/>
            <person name="Iwata A."/>
            <person name="Tuteja R."/>
            <person name="Penmetsa R.V."/>
            <person name="Wu W."/>
            <person name="Upadhyaya H.D."/>
            <person name="Yang S.P."/>
            <person name="Shah T."/>
            <person name="Saxena K.B."/>
            <person name="Michael T."/>
            <person name="McCombie W.R."/>
            <person name="Yang B."/>
            <person name="Zhang G."/>
            <person name="Yang H."/>
            <person name="Wang J."/>
            <person name="Spillane C."/>
            <person name="Cook D.R."/>
            <person name="May G.D."/>
            <person name="Xu X."/>
            <person name="Jackson S.A."/>
        </authorList>
    </citation>
    <scope>NUCLEOTIDE SEQUENCE [LARGE SCALE GENOMIC DNA]</scope>
    <source>
        <strain evidence="2">cv. Asha</strain>
    </source>
</reference>
<evidence type="ECO:0000313" key="1">
    <source>
        <dbReference type="EMBL" id="KYP75374.1"/>
    </source>
</evidence>